<feature type="binding site" evidence="3">
    <location>
        <position position="287"/>
    </location>
    <ligand>
        <name>Zn(2+)</name>
        <dbReference type="ChEBI" id="CHEBI:29105"/>
        <label>2</label>
    </ligand>
</feature>
<dbReference type="GO" id="GO:0004035">
    <property type="term" value="F:alkaline phosphatase activity"/>
    <property type="evidence" value="ECO:0007669"/>
    <property type="project" value="TreeGrafter"/>
</dbReference>
<dbReference type="CDD" id="cd16012">
    <property type="entry name" value="ALP"/>
    <property type="match status" value="1"/>
</dbReference>
<feature type="binding site" evidence="3">
    <location>
        <position position="41"/>
    </location>
    <ligand>
        <name>Mg(2+)</name>
        <dbReference type="ChEBI" id="CHEBI:18420"/>
    </ligand>
</feature>
<sequence length="425" mass="45344">MFLAIAAALILALGGSGCTDDSDAAPPAEDAPKYVILMVPDGMGLSNVTAARIFKNGPNGDPLDFEELPYIGYQRTHSRNSTVTDSAAAASAWASGEKFNNGEISCLDDNGDGVCDGTRINTMTVLEIAEQKGLSTGLVATSDITHATPAVFGAHVHNRKCESEVFEQFLANNIEVLLGGGIATNRSSCLLTATDAAYNANLITDAQNNHGYTYVTTETELAAVPANTGKLLGLFKDGGLTPIYQRGAANDEPTLAEMTEAALKVLGQNEDGFFLMVEGSQIDWANHARDLKYQIGETLDFNDAFKVVKNWAAQDKDRYNNTLVVVVADHETGGFIIEGPYGTLSNAGDTATQATDMAGNLLTDDDANPIYEADLEGFFGSNAANYTTQSANHTAVDTIIWSNNWVCGQAMDNTDLYNIMVNWMN</sequence>
<dbReference type="Pfam" id="PF00245">
    <property type="entry name" value="Alk_phosphatase"/>
    <property type="match status" value="1"/>
</dbReference>
<dbReference type="SMART" id="SM00098">
    <property type="entry name" value="alkPPc"/>
    <property type="match status" value="1"/>
</dbReference>
<feature type="binding site" evidence="3">
    <location>
        <position position="330"/>
    </location>
    <ligand>
        <name>Zn(2+)</name>
        <dbReference type="ChEBI" id="CHEBI:29105"/>
        <label>2</label>
    </ligand>
</feature>
<dbReference type="Proteomes" id="UP000183994">
    <property type="component" value="Unassembled WGS sequence"/>
</dbReference>
<feature type="binding site" evidence="3">
    <location>
        <position position="41"/>
    </location>
    <ligand>
        <name>Zn(2+)</name>
        <dbReference type="ChEBI" id="CHEBI:29105"/>
        <label>2</label>
    </ligand>
</feature>
<keyword evidence="1" id="KW-0597">Phosphoprotein</keyword>
<evidence type="ECO:0000313" key="5">
    <source>
        <dbReference type="EMBL" id="SHJ42377.1"/>
    </source>
</evidence>
<keyword evidence="6" id="KW-1185">Reference proteome</keyword>
<feature type="binding site" evidence="3">
    <location>
        <position position="146"/>
    </location>
    <ligand>
        <name>Mg(2+)</name>
        <dbReference type="ChEBI" id="CHEBI:18420"/>
    </ligand>
</feature>
<gene>
    <name evidence="5" type="ORF">SAMN02745216_01640</name>
</gene>
<evidence type="ECO:0000256" key="1">
    <source>
        <dbReference type="ARBA" id="ARBA00022553"/>
    </source>
</evidence>
<evidence type="ECO:0000256" key="3">
    <source>
        <dbReference type="PIRSR" id="PIRSR601952-2"/>
    </source>
</evidence>
<dbReference type="STRING" id="1121393.SAMN02745216_01640"/>
<comment type="cofactor">
    <cofactor evidence="3">
        <name>Zn(2+)</name>
        <dbReference type="ChEBI" id="CHEBI:29105"/>
    </cofactor>
    <text evidence="3">Binds 2 Zn(2+) ions.</text>
</comment>
<feature type="binding site" evidence="3">
    <location>
        <position position="278"/>
    </location>
    <ligand>
        <name>Mg(2+)</name>
        <dbReference type="ChEBI" id="CHEBI:18420"/>
    </ligand>
</feature>
<evidence type="ECO:0000256" key="2">
    <source>
        <dbReference type="PIRSR" id="PIRSR601952-1"/>
    </source>
</evidence>
<protein>
    <submittedName>
        <fullName evidence="5">Alkaline phosphatase</fullName>
    </submittedName>
</protein>
<organism evidence="5 6">
    <name type="scientific">Desulfatibacillum alkenivorans DSM 16219</name>
    <dbReference type="NCBI Taxonomy" id="1121393"/>
    <lineage>
        <taxon>Bacteria</taxon>
        <taxon>Pseudomonadati</taxon>
        <taxon>Thermodesulfobacteriota</taxon>
        <taxon>Desulfobacteria</taxon>
        <taxon>Desulfobacterales</taxon>
        <taxon>Desulfatibacillaceae</taxon>
        <taxon>Desulfatibacillum</taxon>
    </lineage>
</organism>
<evidence type="ECO:0000313" key="6">
    <source>
        <dbReference type="Proteomes" id="UP000183994"/>
    </source>
</evidence>
<dbReference type="SUPFAM" id="SSF53649">
    <property type="entry name" value="Alkaline phosphatase-like"/>
    <property type="match status" value="1"/>
</dbReference>
<keyword evidence="3" id="KW-0460">Magnesium</keyword>
<dbReference type="Gene3D" id="3.40.720.10">
    <property type="entry name" value="Alkaline Phosphatase, subunit A"/>
    <property type="match status" value="1"/>
</dbReference>
<name>A0A1M6J6Z2_9BACT</name>
<keyword evidence="3" id="KW-0479">Metal-binding</keyword>
<dbReference type="InterPro" id="IPR001952">
    <property type="entry name" value="Alkaline_phosphatase"/>
</dbReference>
<comment type="cofactor">
    <cofactor evidence="3">
        <name>Mg(2+)</name>
        <dbReference type="ChEBI" id="CHEBI:18420"/>
    </cofactor>
    <text evidence="3">Binds 1 Mg(2+) ion.</text>
</comment>
<evidence type="ECO:0000256" key="4">
    <source>
        <dbReference type="RuleBase" id="RU003946"/>
    </source>
</evidence>
<dbReference type="PANTHER" id="PTHR11596">
    <property type="entry name" value="ALKALINE PHOSPHATASE"/>
    <property type="match status" value="1"/>
</dbReference>
<accession>A0A1M6J6Z2</accession>
<feature type="binding site" evidence="3">
    <location>
        <position position="329"/>
    </location>
    <ligand>
        <name>Zn(2+)</name>
        <dbReference type="ChEBI" id="CHEBI:29105"/>
        <label>2</label>
    </ligand>
</feature>
<feature type="binding site" evidence="3">
    <location>
        <position position="148"/>
    </location>
    <ligand>
        <name>Mg(2+)</name>
        <dbReference type="ChEBI" id="CHEBI:18420"/>
    </ligand>
</feature>
<proteinExistence type="inferred from homology"/>
<feature type="binding site" evidence="3">
    <location>
        <position position="283"/>
    </location>
    <ligand>
        <name>Zn(2+)</name>
        <dbReference type="ChEBI" id="CHEBI:29105"/>
        <label>2</label>
    </ligand>
</feature>
<dbReference type="AlphaFoldDB" id="A0A1M6J6Z2"/>
<dbReference type="PANTHER" id="PTHR11596:SF5">
    <property type="entry name" value="ALKALINE PHOSPHATASE"/>
    <property type="match status" value="1"/>
</dbReference>
<dbReference type="GO" id="GO:0046872">
    <property type="term" value="F:metal ion binding"/>
    <property type="evidence" value="ECO:0007669"/>
    <property type="project" value="UniProtKB-KW"/>
</dbReference>
<dbReference type="InterPro" id="IPR017850">
    <property type="entry name" value="Alkaline_phosphatase_core_sf"/>
</dbReference>
<keyword evidence="3" id="KW-0862">Zinc</keyword>
<feature type="active site" description="Phosphoserine intermediate" evidence="2">
    <location>
        <position position="86"/>
    </location>
</feature>
<comment type="similarity">
    <text evidence="4">Belongs to the alkaline phosphatase family.</text>
</comment>
<dbReference type="EMBL" id="FQZU01000007">
    <property type="protein sequence ID" value="SHJ42377.1"/>
    <property type="molecule type" value="Genomic_DNA"/>
</dbReference>
<reference evidence="6" key="1">
    <citation type="submission" date="2016-11" db="EMBL/GenBank/DDBJ databases">
        <authorList>
            <person name="Varghese N."/>
            <person name="Submissions S."/>
        </authorList>
    </citation>
    <scope>NUCLEOTIDE SEQUENCE [LARGE SCALE GENOMIC DNA]</scope>
    <source>
        <strain evidence="6">DSM 16219</strain>
    </source>
</reference>
<dbReference type="PRINTS" id="PR00113">
    <property type="entry name" value="ALKPHPHTASE"/>
</dbReference>